<accession>A0A2S3GWF1</accession>
<sequence>MECCDVAFGFRTLAALHSLKCQKSEPCAAAVGWCHHCCSYEFRALWNSESPSPAVLPLPWHAFQVKKHYDSATYMEYCLATIVGIYIRSTFVSMISALPLPQHHNCMVTIHGIGMIACCK</sequence>
<organism evidence="1">
    <name type="scientific">Panicum hallii</name>
    <dbReference type="NCBI Taxonomy" id="206008"/>
    <lineage>
        <taxon>Eukaryota</taxon>
        <taxon>Viridiplantae</taxon>
        <taxon>Streptophyta</taxon>
        <taxon>Embryophyta</taxon>
        <taxon>Tracheophyta</taxon>
        <taxon>Spermatophyta</taxon>
        <taxon>Magnoliopsida</taxon>
        <taxon>Liliopsida</taxon>
        <taxon>Poales</taxon>
        <taxon>Poaceae</taxon>
        <taxon>PACMAD clade</taxon>
        <taxon>Panicoideae</taxon>
        <taxon>Panicodae</taxon>
        <taxon>Paniceae</taxon>
        <taxon>Panicinae</taxon>
        <taxon>Panicum</taxon>
        <taxon>Panicum sect. Panicum</taxon>
    </lineage>
</organism>
<proteinExistence type="predicted"/>
<reference evidence="1" key="1">
    <citation type="submission" date="2018-04" db="EMBL/GenBank/DDBJ databases">
        <title>WGS assembly of Panicum hallii.</title>
        <authorList>
            <person name="Lovell J."/>
            <person name="Jenkins J."/>
            <person name="Lowry D."/>
            <person name="Mamidi S."/>
            <person name="Sreedasyam A."/>
            <person name="Weng X."/>
            <person name="Barry K."/>
            <person name="Bonette J."/>
            <person name="Campitelli B."/>
            <person name="Daum C."/>
            <person name="Gordon S."/>
            <person name="Gould B."/>
            <person name="Lipzen A."/>
            <person name="Macqueen A."/>
            <person name="Palacio-Mejia J."/>
            <person name="Plott C."/>
            <person name="Shakirov E."/>
            <person name="Shu S."/>
            <person name="Yoshinaga Y."/>
            <person name="Zane M."/>
            <person name="Rokhsar D."/>
            <person name="Grimwood J."/>
            <person name="Schmutz J."/>
            <person name="Juenger T."/>
        </authorList>
    </citation>
    <scope>NUCLEOTIDE SEQUENCE [LARGE SCALE GENOMIC DNA]</scope>
    <source>
        <strain evidence="1">FIL2</strain>
    </source>
</reference>
<name>A0A2S3GWF1_9POAL</name>
<gene>
    <name evidence="1" type="ORF">PAHAL_2G069500</name>
</gene>
<dbReference type="Proteomes" id="UP000243499">
    <property type="component" value="Chromosome 2"/>
</dbReference>
<dbReference type="EMBL" id="CM008047">
    <property type="protein sequence ID" value="PAN10061.1"/>
    <property type="molecule type" value="Genomic_DNA"/>
</dbReference>
<dbReference type="AlphaFoldDB" id="A0A2S3GWF1"/>
<protein>
    <submittedName>
        <fullName evidence="1">Uncharacterized protein</fullName>
    </submittedName>
</protein>
<evidence type="ECO:0000313" key="1">
    <source>
        <dbReference type="EMBL" id="PAN10061.1"/>
    </source>
</evidence>
<dbReference type="Gramene" id="PAN10061">
    <property type="protein sequence ID" value="PAN10061"/>
    <property type="gene ID" value="PAHAL_2G069500"/>
</dbReference>